<evidence type="ECO:0000313" key="3">
    <source>
        <dbReference type="EMBL" id="KAF9609694.1"/>
    </source>
</evidence>
<accession>A0A835I361</accession>
<dbReference type="Proteomes" id="UP000631114">
    <property type="component" value="Unassembled WGS sequence"/>
</dbReference>
<organism evidence="3 4">
    <name type="scientific">Coptis chinensis</name>
    <dbReference type="NCBI Taxonomy" id="261450"/>
    <lineage>
        <taxon>Eukaryota</taxon>
        <taxon>Viridiplantae</taxon>
        <taxon>Streptophyta</taxon>
        <taxon>Embryophyta</taxon>
        <taxon>Tracheophyta</taxon>
        <taxon>Spermatophyta</taxon>
        <taxon>Magnoliopsida</taxon>
        <taxon>Ranunculales</taxon>
        <taxon>Ranunculaceae</taxon>
        <taxon>Coptidoideae</taxon>
        <taxon>Coptis</taxon>
    </lineage>
</organism>
<dbReference type="GO" id="GO:0016788">
    <property type="term" value="F:hydrolase activity, acting on ester bonds"/>
    <property type="evidence" value="ECO:0007669"/>
    <property type="project" value="InterPro"/>
</dbReference>
<feature type="signal peptide" evidence="2">
    <location>
        <begin position="1"/>
        <end position="24"/>
    </location>
</feature>
<name>A0A835I361_9MAGN</name>
<keyword evidence="4" id="KW-1185">Reference proteome</keyword>
<dbReference type="InterPro" id="IPR050592">
    <property type="entry name" value="GDSL_lipolytic_enzyme"/>
</dbReference>
<comment type="similarity">
    <text evidence="1">Belongs to the 'GDSL' lipolytic enzyme family.</text>
</comment>
<proteinExistence type="inferred from homology"/>
<dbReference type="PANTHER" id="PTHR45642:SF46">
    <property type="entry name" value="OS06G0636700 PROTEIN"/>
    <property type="match status" value="1"/>
</dbReference>
<keyword evidence="2" id="KW-0732">Signal</keyword>
<sequence length="339" mass="38417">MAHYNTMQWLLLINFLVLIVQTRAKVPAIIIFGDSSVDSGNNNELNTVLKSNFKPYGRDFIGGKPTGRFSNGKVPGDFISEAFGCKPTVPAYLDSSYSIKDFATGVNFASAGTGYDNATSDVLDVMPLWKELEYFKDYQKKLKEYIGEENGTETVSEAVYVMSLGTNDFLENYYSMNSRRASQYTVEQFQWFLIESAGIFVKELYNLGARKLSVGSLPPMGCLPLERTRNAFYGSGCNEQYNKVARDFNKKLQGLVVNLNRELPGIHVILSDSYGILLDIIRKPSKYGMFEMGFMCNQYSPFTCTDAKKYVFWDSFHPTEKTNQIVADNVMRKSLFRFM</sequence>
<dbReference type="PANTHER" id="PTHR45642">
    <property type="entry name" value="GDSL ESTERASE/LIPASE EXL3"/>
    <property type="match status" value="1"/>
</dbReference>
<dbReference type="Pfam" id="PF00657">
    <property type="entry name" value="Lipase_GDSL"/>
    <property type="match status" value="1"/>
</dbReference>
<dbReference type="CDD" id="cd01837">
    <property type="entry name" value="SGNH_plant_lipase_like"/>
    <property type="match status" value="1"/>
</dbReference>
<gene>
    <name evidence="3" type="ORF">IFM89_017893</name>
</gene>
<evidence type="ECO:0000313" key="4">
    <source>
        <dbReference type="Proteomes" id="UP000631114"/>
    </source>
</evidence>
<dbReference type="AlphaFoldDB" id="A0A835I361"/>
<evidence type="ECO:0008006" key="5">
    <source>
        <dbReference type="Google" id="ProtNLM"/>
    </source>
</evidence>
<protein>
    <recommendedName>
        <fullName evidence="5">GDSL esterase/lipase</fullName>
    </recommendedName>
</protein>
<feature type="chain" id="PRO_5032490088" description="GDSL esterase/lipase" evidence="2">
    <location>
        <begin position="25"/>
        <end position="339"/>
    </location>
</feature>
<comment type="caution">
    <text evidence="3">The sequence shown here is derived from an EMBL/GenBank/DDBJ whole genome shotgun (WGS) entry which is preliminary data.</text>
</comment>
<dbReference type="SUPFAM" id="SSF52266">
    <property type="entry name" value="SGNH hydrolase"/>
    <property type="match status" value="1"/>
</dbReference>
<dbReference type="EMBL" id="JADFTS010000004">
    <property type="protein sequence ID" value="KAF9609694.1"/>
    <property type="molecule type" value="Genomic_DNA"/>
</dbReference>
<dbReference type="OrthoDB" id="1600564at2759"/>
<dbReference type="InterPro" id="IPR036514">
    <property type="entry name" value="SGNH_hydro_sf"/>
</dbReference>
<evidence type="ECO:0000256" key="2">
    <source>
        <dbReference type="SAM" id="SignalP"/>
    </source>
</evidence>
<reference evidence="3 4" key="1">
    <citation type="submission" date="2020-10" db="EMBL/GenBank/DDBJ databases">
        <title>The Coptis chinensis genome and diversification of protoberbering-type alkaloids.</title>
        <authorList>
            <person name="Wang B."/>
            <person name="Shu S."/>
            <person name="Song C."/>
            <person name="Liu Y."/>
        </authorList>
    </citation>
    <scope>NUCLEOTIDE SEQUENCE [LARGE SCALE GENOMIC DNA]</scope>
    <source>
        <strain evidence="3">HL-2020</strain>
        <tissue evidence="3">Leaf</tissue>
    </source>
</reference>
<dbReference type="Gene3D" id="3.40.50.1110">
    <property type="entry name" value="SGNH hydrolase"/>
    <property type="match status" value="1"/>
</dbReference>
<dbReference type="InterPro" id="IPR035669">
    <property type="entry name" value="SGNH_plant_lipase-like"/>
</dbReference>
<evidence type="ECO:0000256" key="1">
    <source>
        <dbReference type="ARBA" id="ARBA00008668"/>
    </source>
</evidence>
<dbReference type="InterPro" id="IPR001087">
    <property type="entry name" value="GDSL"/>
</dbReference>